<keyword evidence="3" id="KW-1185">Reference proteome</keyword>
<protein>
    <submittedName>
        <fullName evidence="2">Uncharacterized protein</fullName>
    </submittedName>
</protein>
<evidence type="ECO:0000313" key="2">
    <source>
        <dbReference type="EMBL" id="CAA2626867.1"/>
    </source>
</evidence>
<feature type="region of interest" description="Disordered" evidence="1">
    <location>
        <begin position="1"/>
        <end position="23"/>
    </location>
</feature>
<proteinExistence type="predicted"/>
<organism evidence="2">
    <name type="scientific">Spirodela intermedia</name>
    <name type="common">Intermediate duckweed</name>
    <dbReference type="NCBI Taxonomy" id="51605"/>
    <lineage>
        <taxon>Eukaryota</taxon>
        <taxon>Viridiplantae</taxon>
        <taxon>Streptophyta</taxon>
        <taxon>Embryophyta</taxon>
        <taxon>Tracheophyta</taxon>
        <taxon>Spermatophyta</taxon>
        <taxon>Magnoliopsida</taxon>
        <taxon>Liliopsida</taxon>
        <taxon>Araceae</taxon>
        <taxon>Lemnoideae</taxon>
        <taxon>Spirodela</taxon>
    </lineage>
</organism>
<dbReference type="EMBL" id="CACRZD030000009">
    <property type="protein sequence ID" value="CAA6666164.1"/>
    <property type="molecule type" value="Genomic_DNA"/>
</dbReference>
<evidence type="ECO:0000256" key="1">
    <source>
        <dbReference type="SAM" id="MobiDB-lite"/>
    </source>
</evidence>
<gene>
    <name evidence="2" type="ORF">SI7747_09012553</name>
</gene>
<feature type="region of interest" description="Disordered" evidence="1">
    <location>
        <begin position="38"/>
        <end position="68"/>
    </location>
</feature>
<sequence length="68" mass="7649">MGLDSFPKGGSSLDSESSSRTLDATISYYGKERQFFDTRGERNRSYQRNQEGGRRSYSDPCIIQTNSG</sequence>
<dbReference type="AlphaFoldDB" id="A0A7I8J7V8"/>
<dbReference type="EMBL" id="LR743596">
    <property type="protein sequence ID" value="CAA2626867.1"/>
    <property type="molecule type" value="Genomic_DNA"/>
</dbReference>
<evidence type="ECO:0000313" key="3">
    <source>
        <dbReference type="Proteomes" id="UP001189122"/>
    </source>
</evidence>
<reference evidence="2 3" key="1">
    <citation type="submission" date="2019-12" db="EMBL/GenBank/DDBJ databases">
        <authorList>
            <person name="Scholz U."/>
            <person name="Mascher M."/>
            <person name="Fiebig A."/>
        </authorList>
    </citation>
    <scope>NUCLEOTIDE SEQUENCE</scope>
</reference>
<name>A0A7I8J7V8_SPIIN</name>
<accession>A0A7I8J7V8</accession>
<dbReference type="Proteomes" id="UP001189122">
    <property type="component" value="Unassembled WGS sequence"/>
</dbReference>